<reference evidence="2" key="1">
    <citation type="submission" date="2022-11" db="UniProtKB">
        <authorList>
            <consortium name="WormBaseParasite"/>
        </authorList>
    </citation>
    <scope>IDENTIFICATION</scope>
</reference>
<dbReference type="WBParaSite" id="PS1159_v2.g20716.t1">
    <property type="protein sequence ID" value="PS1159_v2.g20716.t1"/>
    <property type="gene ID" value="PS1159_v2.g20716"/>
</dbReference>
<proteinExistence type="predicted"/>
<name>A0AC35FTS2_9BILA</name>
<organism evidence="1 2">
    <name type="scientific">Panagrolaimus sp. PS1159</name>
    <dbReference type="NCBI Taxonomy" id="55785"/>
    <lineage>
        <taxon>Eukaryota</taxon>
        <taxon>Metazoa</taxon>
        <taxon>Ecdysozoa</taxon>
        <taxon>Nematoda</taxon>
        <taxon>Chromadorea</taxon>
        <taxon>Rhabditida</taxon>
        <taxon>Tylenchina</taxon>
        <taxon>Panagrolaimomorpha</taxon>
        <taxon>Panagrolaimoidea</taxon>
        <taxon>Panagrolaimidae</taxon>
        <taxon>Panagrolaimus</taxon>
    </lineage>
</organism>
<sequence length="295" mass="33852">MFYLYRSILLALSLSTLINAAYFTIENKEILDVETIQGDNYYQCPLNNDPYDQKLLRIDDTINKNFIVLLHPSLKTNLTLRPTAETFLQSMRCYFGNISFEYITFLETSQNSSYDVHNSICDAFDRLSDRDSRSLKPLVAVFPPTKSKLIAKSSQSNQAYPPCTQFQTIAMTIQATIEADGFVSLYLRSNVADYVIKSVPDCPTLFDSIAAIMNPLLHTEYHFPYRPLQLMHQTNEIEPPKWHTAALIGIGIGFILIFFTPGIIVWRRVKAHQKERDQDRKLREAMLKSKCEDVA</sequence>
<evidence type="ECO:0000313" key="2">
    <source>
        <dbReference type="WBParaSite" id="PS1159_v2.g20716.t1"/>
    </source>
</evidence>
<dbReference type="Proteomes" id="UP000887580">
    <property type="component" value="Unplaced"/>
</dbReference>
<accession>A0AC35FTS2</accession>
<evidence type="ECO:0000313" key="1">
    <source>
        <dbReference type="Proteomes" id="UP000887580"/>
    </source>
</evidence>
<protein>
    <submittedName>
        <fullName evidence="2">Protein BIG1</fullName>
    </submittedName>
</protein>